<keyword evidence="2" id="KW-1185">Reference proteome</keyword>
<proteinExistence type="predicted"/>
<comment type="caution">
    <text evidence="1">The sequence shown here is derived from an EMBL/GenBank/DDBJ whole genome shotgun (WGS) entry which is preliminary data.</text>
</comment>
<reference evidence="1 2" key="1">
    <citation type="journal article" date="2019" name="Sci. Rep.">
        <title>Orb-weaving spider Araneus ventricosus genome elucidates the spidroin gene catalogue.</title>
        <authorList>
            <person name="Kono N."/>
            <person name="Nakamura H."/>
            <person name="Ohtoshi R."/>
            <person name="Moran D.A.P."/>
            <person name="Shinohara A."/>
            <person name="Yoshida Y."/>
            <person name="Fujiwara M."/>
            <person name="Mori M."/>
            <person name="Tomita M."/>
            <person name="Arakawa K."/>
        </authorList>
    </citation>
    <scope>NUCLEOTIDE SEQUENCE [LARGE SCALE GENOMIC DNA]</scope>
</reference>
<dbReference type="AlphaFoldDB" id="A0A4Y2Q5Y1"/>
<gene>
    <name evidence="1" type="ORF">AVEN_215893_1</name>
</gene>
<organism evidence="1 2">
    <name type="scientific">Araneus ventricosus</name>
    <name type="common">Orbweaver spider</name>
    <name type="synonym">Epeira ventricosa</name>
    <dbReference type="NCBI Taxonomy" id="182803"/>
    <lineage>
        <taxon>Eukaryota</taxon>
        <taxon>Metazoa</taxon>
        <taxon>Ecdysozoa</taxon>
        <taxon>Arthropoda</taxon>
        <taxon>Chelicerata</taxon>
        <taxon>Arachnida</taxon>
        <taxon>Araneae</taxon>
        <taxon>Araneomorphae</taxon>
        <taxon>Entelegynae</taxon>
        <taxon>Araneoidea</taxon>
        <taxon>Araneidae</taxon>
        <taxon>Araneus</taxon>
    </lineage>
</organism>
<accession>A0A4Y2Q5Y1</accession>
<name>A0A4Y2Q5Y1_ARAVE</name>
<protein>
    <submittedName>
        <fullName evidence="1">Uncharacterized protein</fullName>
    </submittedName>
</protein>
<dbReference type="Proteomes" id="UP000499080">
    <property type="component" value="Unassembled WGS sequence"/>
</dbReference>
<sequence>MIYLHLPQMYFSIAKSIHPLAKTEAPFPQTKALSTRGKSPDGKVLGTERHFLQSARTPTLNWKIHPRAAIAINKCHATWHASLSHKMQKLCTLSVLKRLQPLSLPYVAQSTRTYQFSTLTPREASVCL</sequence>
<dbReference type="EMBL" id="BGPR01012911">
    <property type="protein sequence ID" value="GBN58310.1"/>
    <property type="molecule type" value="Genomic_DNA"/>
</dbReference>
<evidence type="ECO:0000313" key="1">
    <source>
        <dbReference type="EMBL" id="GBN58310.1"/>
    </source>
</evidence>
<evidence type="ECO:0000313" key="2">
    <source>
        <dbReference type="Proteomes" id="UP000499080"/>
    </source>
</evidence>